<dbReference type="GeneID" id="63769659"/>
<dbReference type="PANTHER" id="PTHR46082:SF11">
    <property type="entry name" value="AAA+ ATPASE DOMAIN-CONTAINING PROTEIN-RELATED"/>
    <property type="match status" value="1"/>
</dbReference>
<dbReference type="InterPro" id="IPR035994">
    <property type="entry name" value="Nucleoside_phosphorylase_sf"/>
</dbReference>
<feature type="domain" description="Nucleoside phosphorylase" evidence="1">
    <location>
        <begin position="19"/>
        <end position="310"/>
    </location>
</feature>
<proteinExistence type="predicted"/>
<dbReference type="AlphaFoldDB" id="A0A1Y2DB22"/>
<evidence type="ECO:0000313" key="2">
    <source>
        <dbReference type="EMBL" id="ORY56397.1"/>
    </source>
</evidence>
<dbReference type="GO" id="GO:0003824">
    <property type="term" value="F:catalytic activity"/>
    <property type="evidence" value="ECO:0007669"/>
    <property type="project" value="InterPro"/>
</dbReference>
<dbReference type="Gene3D" id="3.40.50.1580">
    <property type="entry name" value="Nucleoside phosphorylase domain"/>
    <property type="match status" value="1"/>
</dbReference>
<protein>
    <submittedName>
        <fullName evidence="2">Nucleoside phosphorylase domain-containing protein</fullName>
    </submittedName>
</protein>
<keyword evidence="3" id="KW-1185">Reference proteome</keyword>
<dbReference type="EMBL" id="MCFJ01000023">
    <property type="protein sequence ID" value="ORY56397.1"/>
    <property type="molecule type" value="Genomic_DNA"/>
</dbReference>
<dbReference type="RefSeq" id="XP_040710114.1">
    <property type="nucleotide sequence ID" value="XM_040853447.1"/>
</dbReference>
<dbReference type="Proteomes" id="UP000193689">
    <property type="component" value="Unassembled WGS sequence"/>
</dbReference>
<dbReference type="InterPro" id="IPR053137">
    <property type="entry name" value="NLR-like"/>
</dbReference>
<dbReference type="GO" id="GO:0009116">
    <property type="term" value="P:nucleoside metabolic process"/>
    <property type="evidence" value="ECO:0007669"/>
    <property type="project" value="InterPro"/>
</dbReference>
<reference evidence="2 3" key="1">
    <citation type="submission" date="2016-07" db="EMBL/GenBank/DDBJ databases">
        <title>Pervasive Adenine N6-methylation of Active Genes in Fungi.</title>
        <authorList>
            <consortium name="DOE Joint Genome Institute"/>
            <person name="Mondo S.J."/>
            <person name="Dannebaum R.O."/>
            <person name="Kuo R.C."/>
            <person name="Labutti K."/>
            <person name="Haridas S."/>
            <person name="Kuo A."/>
            <person name="Salamov A."/>
            <person name="Ahrendt S.R."/>
            <person name="Lipzen A."/>
            <person name="Sullivan W."/>
            <person name="Andreopoulos W.B."/>
            <person name="Clum A."/>
            <person name="Lindquist E."/>
            <person name="Daum C."/>
            <person name="Ramamoorthy G.K."/>
            <person name="Gryganskyi A."/>
            <person name="Culley D."/>
            <person name="Magnuson J.K."/>
            <person name="James T.Y."/>
            <person name="O'Malley M.A."/>
            <person name="Stajich J.E."/>
            <person name="Spatafora J.W."/>
            <person name="Visel A."/>
            <person name="Grigoriev I.V."/>
        </authorList>
    </citation>
    <scope>NUCLEOTIDE SEQUENCE [LARGE SCALE GENOMIC DNA]</scope>
    <source>
        <strain evidence="2 3">CBS 129021</strain>
    </source>
</reference>
<name>A0A1Y2DB22_9PEZI</name>
<organism evidence="2 3">
    <name type="scientific">Pseudomassariella vexata</name>
    <dbReference type="NCBI Taxonomy" id="1141098"/>
    <lineage>
        <taxon>Eukaryota</taxon>
        <taxon>Fungi</taxon>
        <taxon>Dikarya</taxon>
        <taxon>Ascomycota</taxon>
        <taxon>Pezizomycotina</taxon>
        <taxon>Sordariomycetes</taxon>
        <taxon>Xylariomycetidae</taxon>
        <taxon>Amphisphaeriales</taxon>
        <taxon>Pseudomassariaceae</taxon>
        <taxon>Pseudomassariella</taxon>
    </lineage>
</organism>
<dbReference type="OrthoDB" id="1577640at2759"/>
<gene>
    <name evidence="2" type="ORF">BCR38DRAFT_118438</name>
</gene>
<accession>A0A1Y2DB22</accession>
<comment type="caution">
    <text evidence="2">The sequence shown here is derived from an EMBL/GenBank/DDBJ whole genome shotgun (WGS) entry which is preliminary data.</text>
</comment>
<sequence>MSNPSQNIEPRLPLHEYTVGWISALPIEHAAAAEMLDEEHEAPARQDNDDTLYTLGRIQGHNVVIACLPAGLIGAASAASVAKGLTDRFPNVKLGLMVGIGHGVPSEEVDIRLGDVVVSQPRRGNGGVVQYDMGNRQSNGKFQDTSHLNTPSPLLLSALAQVQSNHIRRRSTFANHMSKFEGNEEFERGQAGPDQLFQPTYQHKRGPTCAECDKQALIKRDSRPSHKAVHFHYGTIASANTLMKDGVERDQTCQRLGGHVLCFEMEAAGLMNNFPCLVIRGICDYADSHKNERWQPYAAATAAAFAKEILSVIPAKDVVDLVPTKGTLRHAINYVPEYEEMEFLAMKL</sequence>
<dbReference type="InterPro" id="IPR000845">
    <property type="entry name" value="Nucleoside_phosphorylase_d"/>
</dbReference>
<dbReference type="STRING" id="1141098.A0A1Y2DB22"/>
<evidence type="ECO:0000313" key="3">
    <source>
        <dbReference type="Proteomes" id="UP000193689"/>
    </source>
</evidence>
<dbReference type="InParanoid" id="A0A1Y2DB22"/>
<dbReference type="PANTHER" id="PTHR46082">
    <property type="entry name" value="ATP/GTP-BINDING PROTEIN-RELATED"/>
    <property type="match status" value="1"/>
</dbReference>
<evidence type="ECO:0000259" key="1">
    <source>
        <dbReference type="Pfam" id="PF01048"/>
    </source>
</evidence>
<dbReference type="SUPFAM" id="SSF53167">
    <property type="entry name" value="Purine and uridine phosphorylases"/>
    <property type="match status" value="1"/>
</dbReference>
<dbReference type="Pfam" id="PF01048">
    <property type="entry name" value="PNP_UDP_1"/>
    <property type="match status" value="1"/>
</dbReference>